<evidence type="ECO:0000313" key="2">
    <source>
        <dbReference type="EMBL" id="BBE00871.1"/>
    </source>
</evidence>
<proteinExistence type="predicted"/>
<feature type="region of interest" description="Disordered" evidence="1">
    <location>
        <begin position="1"/>
        <end position="62"/>
    </location>
</feature>
<evidence type="ECO:0000256" key="1">
    <source>
        <dbReference type="SAM" id="MobiDB-lite"/>
    </source>
</evidence>
<organism evidence="2">
    <name type="scientific">Nocardia terpenica</name>
    <dbReference type="NCBI Taxonomy" id="455432"/>
    <lineage>
        <taxon>Bacteria</taxon>
        <taxon>Bacillati</taxon>
        <taxon>Actinomycetota</taxon>
        <taxon>Actinomycetes</taxon>
        <taxon>Mycobacteriales</taxon>
        <taxon>Nocardiaceae</taxon>
        <taxon>Nocardia</taxon>
    </lineage>
</organism>
<accession>A0A809PVJ4</accession>
<name>A0A809PVJ4_9NOCA</name>
<sequence>MCVVPGAGTGAETGDGAHEIKGRNAVTRAEDHDEFFGPTMRFTHAEDHRDRRERNDGPPCSKNLLADNGEYCYFSKAVQENEEVVPVNAVLIWVLPSGVTVGR</sequence>
<dbReference type="EMBL" id="LC055787">
    <property type="protein sequence ID" value="BBE00871.1"/>
    <property type="molecule type" value="Genomic_DNA"/>
</dbReference>
<reference evidence="2" key="1">
    <citation type="submission" date="2015-05" db="EMBL/GenBank/DDBJ databases">
        <title>Brasilinolide analog discovered by genome and metabolome analysis of Nocardia terpenica.</title>
        <authorList>
            <person name="Komaki H."/>
            <person name="Ichikawa N."/>
            <person name="Nakajiima D."/>
            <person name="Okazaki K."/>
            <person name="Gonoi T."/>
        </authorList>
    </citation>
    <scope>NUCLEOTIDE SEQUENCE</scope>
    <source>
        <strain evidence="2">NBRC 100888</strain>
    </source>
</reference>
<dbReference type="AlphaFoldDB" id="A0A809PVJ4"/>
<feature type="compositionally biased region" description="Basic and acidic residues" evidence="1">
    <location>
        <begin position="15"/>
        <end position="35"/>
    </location>
</feature>
<protein>
    <submittedName>
        <fullName evidence="2">Uncharacterized protein</fullName>
    </submittedName>
</protein>
<feature type="compositionally biased region" description="Basic and acidic residues" evidence="1">
    <location>
        <begin position="43"/>
        <end position="56"/>
    </location>
</feature>